<comment type="caution">
    <text evidence="1">The sequence shown here is derived from an EMBL/GenBank/DDBJ whole genome shotgun (WGS) entry which is preliminary data.</text>
</comment>
<organism evidence="1 2">
    <name type="scientific">Gaiella occulta</name>
    <dbReference type="NCBI Taxonomy" id="1002870"/>
    <lineage>
        <taxon>Bacteria</taxon>
        <taxon>Bacillati</taxon>
        <taxon>Actinomycetota</taxon>
        <taxon>Thermoleophilia</taxon>
        <taxon>Gaiellales</taxon>
        <taxon>Gaiellaceae</taxon>
        <taxon>Gaiella</taxon>
    </lineage>
</organism>
<evidence type="ECO:0000313" key="2">
    <source>
        <dbReference type="Proteomes" id="UP000254134"/>
    </source>
</evidence>
<evidence type="ECO:0000313" key="1">
    <source>
        <dbReference type="EMBL" id="RDI73428.1"/>
    </source>
</evidence>
<protein>
    <submittedName>
        <fullName evidence="1">Indole-3-glycerol phosphate synthase</fullName>
    </submittedName>
</protein>
<gene>
    <name evidence="1" type="ORF">Gocc_2784</name>
</gene>
<dbReference type="GO" id="GO:0000162">
    <property type="term" value="P:L-tryptophan biosynthetic process"/>
    <property type="evidence" value="ECO:0007669"/>
    <property type="project" value="UniProtKB-UniPathway"/>
</dbReference>
<reference evidence="1 2" key="1">
    <citation type="submission" date="2018-07" db="EMBL/GenBank/DDBJ databases">
        <title>High-quality-draft genome sequence of Gaiella occulta.</title>
        <authorList>
            <person name="Severino R."/>
            <person name="Froufe H.J.C."/>
            <person name="Rainey F.A."/>
            <person name="Barroso C."/>
            <person name="Albuquerque L."/>
            <person name="Lobo-Da-Cunha A."/>
            <person name="Da Costa M.S."/>
            <person name="Egas C."/>
        </authorList>
    </citation>
    <scope>NUCLEOTIDE SEQUENCE [LARGE SCALE GENOMIC DNA]</scope>
    <source>
        <strain evidence="1 2">F2-233</strain>
    </source>
</reference>
<dbReference type="EMBL" id="QQZY01000009">
    <property type="protein sequence ID" value="RDI73428.1"/>
    <property type="molecule type" value="Genomic_DNA"/>
</dbReference>
<reference evidence="2" key="2">
    <citation type="journal article" date="2019" name="MicrobiologyOpen">
        <title>High-quality draft genome sequence of Gaiella occulta isolated from a 150 meter deep mineral water borehole and comparison with the genome sequences of other deep-branching lineages of the phylum Actinobacteria.</title>
        <authorList>
            <person name="Severino R."/>
            <person name="Froufe H.J.C."/>
            <person name="Barroso C."/>
            <person name="Albuquerque L."/>
            <person name="Lobo-da-Cunha A."/>
            <person name="da Costa M.S."/>
            <person name="Egas C."/>
        </authorList>
    </citation>
    <scope>NUCLEOTIDE SEQUENCE [LARGE SCALE GENOMIC DNA]</scope>
    <source>
        <strain evidence="2">F2-233</strain>
    </source>
</reference>
<dbReference type="Proteomes" id="UP000254134">
    <property type="component" value="Unassembled WGS sequence"/>
</dbReference>
<keyword evidence="2" id="KW-1185">Reference proteome</keyword>
<dbReference type="AlphaFoldDB" id="A0A7M2YVI0"/>
<dbReference type="InterPro" id="IPR013785">
    <property type="entry name" value="Aldolase_TIM"/>
</dbReference>
<dbReference type="RefSeq" id="WP_147281319.1">
    <property type="nucleotide sequence ID" value="NZ_QQZY01000009.1"/>
</dbReference>
<dbReference type="InterPro" id="IPR011060">
    <property type="entry name" value="RibuloseP-bd_barrel"/>
</dbReference>
<dbReference type="Gene3D" id="3.20.20.70">
    <property type="entry name" value="Aldolase class I"/>
    <property type="match status" value="1"/>
</dbReference>
<proteinExistence type="predicted"/>
<dbReference type="UniPathway" id="UPA00035">
    <property type="reaction ID" value="UER00043"/>
</dbReference>
<dbReference type="SUPFAM" id="SSF51366">
    <property type="entry name" value="Ribulose-phoshate binding barrel"/>
    <property type="match status" value="1"/>
</dbReference>
<dbReference type="OrthoDB" id="9804217at2"/>
<accession>A0A7M2YVI0</accession>
<name>A0A7M2YVI0_9ACTN</name>
<sequence>MTGARRFSQAIAEGDGISVLVEVGDADGARAAAAQGAEGLVVRGRADGVREVSDLPLLVFGGVEQAGDADALVLDVEMLGDRIAEVVDEAHALGLECVLRVRDEDELEEVLELVDPEILLLSAEDADDGQDHLDRLLELLPDVPAGKLAIAELAGANRDEVLELERAGVDAVIVAGHDVGPLVGDAPPEV</sequence>